<evidence type="ECO:0000256" key="3">
    <source>
        <dbReference type="ARBA" id="ARBA00009045"/>
    </source>
</evidence>
<protein>
    <recommendedName>
        <fullName evidence="10">Rhomboid-type serine protease</fullName>
        <ecNumber evidence="10">3.4.21.105</ecNumber>
    </recommendedName>
</protein>
<dbReference type="AlphaFoldDB" id="A0A397G062"/>
<keyword evidence="8 10" id="KW-1133">Transmembrane helix</keyword>
<keyword evidence="4 10" id="KW-0645">Protease</keyword>
<feature type="transmembrane region" description="Helical" evidence="10">
    <location>
        <begin position="299"/>
        <end position="321"/>
    </location>
</feature>
<comment type="subcellular location">
    <subcellularLocation>
        <location evidence="2 10">Membrane</location>
        <topology evidence="2 10">Multi-pass membrane protein</topology>
    </subcellularLocation>
</comment>
<feature type="region of interest" description="Disordered" evidence="11">
    <location>
        <begin position="159"/>
        <end position="182"/>
    </location>
</feature>
<reference evidence="13 14" key="1">
    <citation type="submission" date="2018-08" db="EMBL/GenBank/DDBJ databases">
        <title>Genome and evolution of the arbuscular mycorrhizal fungus Diversispora epigaea (formerly Glomus versiforme) and its bacterial endosymbionts.</title>
        <authorList>
            <person name="Sun X."/>
            <person name="Fei Z."/>
            <person name="Harrison M."/>
        </authorList>
    </citation>
    <scope>NUCLEOTIDE SEQUENCE [LARGE SCALE GENOMIC DNA]</scope>
    <source>
        <strain evidence="13 14">IT104</strain>
    </source>
</reference>
<proteinExistence type="inferred from homology"/>
<dbReference type="Proteomes" id="UP000266861">
    <property type="component" value="Unassembled WGS sequence"/>
</dbReference>
<feature type="compositionally biased region" description="Polar residues" evidence="11">
    <location>
        <begin position="60"/>
        <end position="71"/>
    </location>
</feature>
<evidence type="ECO:0000256" key="10">
    <source>
        <dbReference type="RuleBase" id="RU362115"/>
    </source>
</evidence>
<dbReference type="Gene3D" id="1.20.1540.10">
    <property type="entry name" value="Rhomboid-like"/>
    <property type="match status" value="1"/>
</dbReference>
<evidence type="ECO:0000256" key="11">
    <source>
        <dbReference type="SAM" id="MobiDB-lite"/>
    </source>
</evidence>
<feature type="transmembrane region" description="Helical" evidence="10">
    <location>
        <begin position="449"/>
        <end position="470"/>
    </location>
</feature>
<comment type="caution">
    <text evidence="13">The sequence shown here is derived from an EMBL/GenBank/DDBJ whole genome shotgun (WGS) entry which is preliminary data.</text>
</comment>
<evidence type="ECO:0000256" key="2">
    <source>
        <dbReference type="ARBA" id="ARBA00004141"/>
    </source>
</evidence>
<dbReference type="PANTHER" id="PTHR22936:SF69">
    <property type="entry name" value="RHOMBOID-LIKE PROTEIN"/>
    <property type="match status" value="1"/>
</dbReference>
<evidence type="ECO:0000256" key="6">
    <source>
        <dbReference type="ARBA" id="ARBA00022801"/>
    </source>
</evidence>
<keyword evidence="6 10" id="KW-0378">Hydrolase</keyword>
<dbReference type="GO" id="GO:0006508">
    <property type="term" value="P:proteolysis"/>
    <property type="evidence" value="ECO:0007669"/>
    <property type="project" value="UniProtKB-KW"/>
</dbReference>
<keyword evidence="7 10" id="KW-0720">Serine protease</keyword>
<dbReference type="PANTHER" id="PTHR22936">
    <property type="entry name" value="RHOMBOID-RELATED"/>
    <property type="match status" value="1"/>
</dbReference>
<dbReference type="OrthoDB" id="2146116at2759"/>
<dbReference type="GO" id="GO:0016020">
    <property type="term" value="C:membrane"/>
    <property type="evidence" value="ECO:0007669"/>
    <property type="project" value="UniProtKB-SubCell"/>
</dbReference>
<feature type="transmembrane region" description="Helical" evidence="10">
    <location>
        <begin position="200"/>
        <end position="221"/>
    </location>
</feature>
<evidence type="ECO:0000313" key="14">
    <source>
        <dbReference type="Proteomes" id="UP000266861"/>
    </source>
</evidence>
<evidence type="ECO:0000256" key="7">
    <source>
        <dbReference type="ARBA" id="ARBA00022825"/>
    </source>
</evidence>
<dbReference type="InterPro" id="IPR035952">
    <property type="entry name" value="Rhomboid-like_sf"/>
</dbReference>
<dbReference type="EC" id="3.4.21.105" evidence="10"/>
<evidence type="ECO:0000256" key="4">
    <source>
        <dbReference type="ARBA" id="ARBA00022670"/>
    </source>
</evidence>
<comment type="similarity">
    <text evidence="3 10">Belongs to the peptidase S54 family.</text>
</comment>
<keyword evidence="5 10" id="KW-0812">Transmembrane</keyword>
<evidence type="ECO:0000256" key="5">
    <source>
        <dbReference type="ARBA" id="ARBA00022692"/>
    </source>
</evidence>
<feature type="compositionally biased region" description="Low complexity" evidence="11">
    <location>
        <begin position="1"/>
        <end position="13"/>
    </location>
</feature>
<dbReference type="SUPFAM" id="SSF144091">
    <property type="entry name" value="Rhomboid-like"/>
    <property type="match status" value="1"/>
</dbReference>
<sequence>MSNQSSWNQFFQSYDSPDDNSQPIPPYEERPSYFSYNDEYPPTNIPLDVHSTPIILSPTDLESQSRHSTAPSAPPASEIDLEEHSRDLTTVETHYENYEKEEENDEDMARRLFREERDQYINNSNQKSSLYMGQGYQDPQIPRGEAESYYQNVNYPESFTSRRDTLPSLPPVPPTTRDPKYPKALLDPKVQKQLQKKTPWIPFFTWIVTAIQLFMLIFEFIKSKEFTGEVIQTNPLNPMIGPGAFTFVQLGARFVPCMKPVYNDSVLFDCPTIGNPANTCNMSEYCGLGGFKSGQPDQWYRFITPVFLHAGIVHFAFNMIFQLQTGLHVEKDIGWWRFSIIYMASGIFGFIFGGNFDTPLSPSMGASGSLFGIVGVILLELLQNWKIIRNPRWELIKLSLVIILSFSLGLLPGLDNFSHIGGFIMGVITGCVLNPTINFSKFHKRANWALKIIALPIAILLFFVLIRNFYATIPSDRCKWCKYLSCIPISNWCDQVDYTS</sequence>
<dbReference type="GO" id="GO:0004252">
    <property type="term" value="F:serine-type endopeptidase activity"/>
    <property type="evidence" value="ECO:0007669"/>
    <property type="project" value="InterPro"/>
</dbReference>
<evidence type="ECO:0000256" key="9">
    <source>
        <dbReference type="ARBA" id="ARBA00023136"/>
    </source>
</evidence>
<feature type="region of interest" description="Disordered" evidence="11">
    <location>
        <begin position="1"/>
        <end position="87"/>
    </location>
</feature>
<dbReference type="EMBL" id="PQFF01000593">
    <property type="protein sequence ID" value="RHZ44107.1"/>
    <property type="molecule type" value="Genomic_DNA"/>
</dbReference>
<dbReference type="InterPro" id="IPR002610">
    <property type="entry name" value="Peptidase_S54_rhomboid-like"/>
</dbReference>
<accession>A0A397G062</accession>
<comment type="catalytic activity">
    <reaction evidence="1 10">
        <text>Cleaves type-1 transmembrane domains using a catalytic dyad composed of serine and histidine that are contributed by different transmembrane domains.</text>
        <dbReference type="EC" id="3.4.21.105"/>
    </reaction>
</comment>
<feature type="domain" description="Peptidase S54 rhomboid" evidence="12">
    <location>
        <begin position="297"/>
        <end position="433"/>
    </location>
</feature>
<evidence type="ECO:0000259" key="12">
    <source>
        <dbReference type="Pfam" id="PF01694"/>
    </source>
</evidence>
<dbReference type="InterPro" id="IPR022764">
    <property type="entry name" value="Peptidase_S54_rhomboid_dom"/>
</dbReference>
<feature type="transmembrane region" description="Helical" evidence="10">
    <location>
        <begin position="420"/>
        <end position="437"/>
    </location>
</feature>
<gene>
    <name evidence="13" type="ORF">Glove_759g20</name>
</gene>
<keyword evidence="9 10" id="KW-0472">Membrane</keyword>
<feature type="transmembrane region" description="Helical" evidence="10">
    <location>
        <begin position="333"/>
        <end position="352"/>
    </location>
</feature>
<feature type="transmembrane region" description="Helical" evidence="10">
    <location>
        <begin position="395"/>
        <end position="414"/>
    </location>
</feature>
<evidence type="ECO:0000256" key="8">
    <source>
        <dbReference type="ARBA" id="ARBA00022989"/>
    </source>
</evidence>
<dbReference type="Pfam" id="PF01694">
    <property type="entry name" value="Rhomboid"/>
    <property type="match status" value="1"/>
</dbReference>
<comment type="function">
    <text evidence="10">Serine protease involved in intramembrane proteolysis.</text>
</comment>
<evidence type="ECO:0000256" key="1">
    <source>
        <dbReference type="ARBA" id="ARBA00000156"/>
    </source>
</evidence>
<feature type="transmembrane region" description="Helical" evidence="10">
    <location>
        <begin position="364"/>
        <end position="383"/>
    </location>
</feature>
<dbReference type="STRING" id="1348612.A0A397G062"/>
<evidence type="ECO:0000313" key="13">
    <source>
        <dbReference type="EMBL" id="RHZ44107.1"/>
    </source>
</evidence>
<name>A0A397G062_9GLOM</name>
<organism evidence="13 14">
    <name type="scientific">Diversispora epigaea</name>
    <dbReference type="NCBI Taxonomy" id="1348612"/>
    <lineage>
        <taxon>Eukaryota</taxon>
        <taxon>Fungi</taxon>
        <taxon>Fungi incertae sedis</taxon>
        <taxon>Mucoromycota</taxon>
        <taxon>Glomeromycotina</taxon>
        <taxon>Glomeromycetes</taxon>
        <taxon>Diversisporales</taxon>
        <taxon>Diversisporaceae</taxon>
        <taxon>Diversispora</taxon>
    </lineage>
</organism>
<keyword evidence="14" id="KW-1185">Reference proteome</keyword>